<dbReference type="Gene3D" id="3.40.50.2300">
    <property type="match status" value="1"/>
</dbReference>
<dbReference type="Pfam" id="PF00072">
    <property type="entry name" value="Response_reg"/>
    <property type="match status" value="1"/>
</dbReference>
<dbReference type="Gene3D" id="2.10.70.100">
    <property type="match status" value="1"/>
</dbReference>
<evidence type="ECO:0000259" key="10">
    <source>
        <dbReference type="PROSITE" id="PS50110"/>
    </source>
</evidence>
<dbReference type="Gene3D" id="3.30.450.20">
    <property type="entry name" value="PAS domain"/>
    <property type="match status" value="1"/>
</dbReference>
<dbReference type="PANTHER" id="PTHR43547:SF2">
    <property type="entry name" value="HYBRID SIGNAL TRANSDUCTION HISTIDINE KINASE C"/>
    <property type="match status" value="1"/>
</dbReference>
<dbReference type="Gene3D" id="1.10.287.130">
    <property type="match status" value="1"/>
</dbReference>
<dbReference type="InterPro" id="IPR003661">
    <property type="entry name" value="HisK_dim/P_dom"/>
</dbReference>
<dbReference type="EC" id="2.7.13.3" evidence="2"/>
<feature type="domain" description="Response regulatory" evidence="10">
    <location>
        <begin position="524"/>
        <end position="641"/>
    </location>
</feature>
<evidence type="ECO:0000256" key="5">
    <source>
        <dbReference type="ARBA" id="ARBA00022777"/>
    </source>
</evidence>
<dbReference type="FunFam" id="1.10.287.130:FF:000001">
    <property type="entry name" value="Two-component sensor histidine kinase"/>
    <property type="match status" value="1"/>
</dbReference>
<evidence type="ECO:0000313" key="13">
    <source>
        <dbReference type="EMBL" id="SFH75203.1"/>
    </source>
</evidence>
<evidence type="ECO:0000256" key="1">
    <source>
        <dbReference type="ARBA" id="ARBA00000085"/>
    </source>
</evidence>
<dbReference type="CDD" id="cd00130">
    <property type="entry name" value="PAS"/>
    <property type="match status" value="1"/>
</dbReference>
<dbReference type="SMART" id="SM00388">
    <property type="entry name" value="HisKA"/>
    <property type="match status" value="1"/>
</dbReference>
<dbReference type="InterPro" id="IPR013655">
    <property type="entry name" value="PAS_fold_3"/>
</dbReference>
<dbReference type="AlphaFoldDB" id="A0A1I3CLK2"/>
<dbReference type="FunFam" id="3.30.565.10:FF:000006">
    <property type="entry name" value="Sensor histidine kinase WalK"/>
    <property type="match status" value="1"/>
</dbReference>
<proteinExistence type="predicted"/>
<evidence type="ECO:0000256" key="7">
    <source>
        <dbReference type="ARBA" id="ARBA00023136"/>
    </source>
</evidence>
<evidence type="ECO:0000259" key="12">
    <source>
        <dbReference type="PROSITE" id="PS50113"/>
    </source>
</evidence>
<dbReference type="STRING" id="1576369.SAMN05421753_102329"/>
<dbReference type="Proteomes" id="UP000199518">
    <property type="component" value="Unassembled WGS sequence"/>
</dbReference>
<dbReference type="PROSITE" id="PS50113">
    <property type="entry name" value="PAC"/>
    <property type="match status" value="1"/>
</dbReference>
<dbReference type="SMART" id="SM00387">
    <property type="entry name" value="HATPase_c"/>
    <property type="match status" value="1"/>
</dbReference>
<evidence type="ECO:0000256" key="4">
    <source>
        <dbReference type="ARBA" id="ARBA00022679"/>
    </source>
</evidence>
<dbReference type="InterPro" id="IPR000014">
    <property type="entry name" value="PAS"/>
</dbReference>
<dbReference type="SMART" id="SM00448">
    <property type="entry name" value="REC"/>
    <property type="match status" value="1"/>
</dbReference>
<comment type="catalytic activity">
    <reaction evidence="1">
        <text>ATP + protein L-histidine = ADP + protein N-phospho-L-histidine.</text>
        <dbReference type="EC" id="2.7.13.3"/>
    </reaction>
</comment>
<dbReference type="PROSITE" id="PS50109">
    <property type="entry name" value="HIS_KIN"/>
    <property type="match status" value="1"/>
</dbReference>
<dbReference type="Pfam" id="PF02518">
    <property type="entry name" value="HATPase_c"/>
    <property type="match status" value="1"/>
</dbReference>
<dbReference type="PROSITE" id="PS50112">
    <property type="entry name" value="PAS"/>
    <property type="match status" value="1"/>
</dbReference>
<reference evidence="14" key="1">
    <citation type="submission" date="2016-10" db="EMBL/GenBank/DDBJ databases">
        <authorList>
            <person name="Varghese N."/>
            <person name="Submissions S."/>
        </authorList>
    </citation>
    <scope>NUCLEOTIDE SEQUENCE [LARGE SCALE GENOMIC DNA]</scope>
    <source>
        <strain evidence="14">DSM 26348</strain>
    </source>
</reference>
<dbReference type="Pfam" id="PF00512">
    <property type="entry name" value="HisKA"/>
    <property type="match status" value="1"/>
</dbReference>
<feature type="domain" description="PAS" evidence="11">
    <location>
        <begin position="189"/>
        <end position="225"/>
    </location>
</feature>
<dbReference type="InterPro" id="IPR003594">
    <property type="entry name" value="HATPase_dom"/>
</dbReference>
<protein>
    <recommendedName>
        <fullName evidence="2">histidine kinase</fullName>
        <ecNumber evidence="2">2.7.13.3</ecNumber>
    </recommendedName>
</protein>
<dbReference type="InterPro" id="IPR036097">
    <property type="entry name" value="HisK_dim/P_sf"/>
</dbReference>
<evidence type="ECO:0000256" key="2">
    <source>
        <dbReference type="ARBA" id="ARBA00012438"/>
    </source>
</evidence>
<evidence type="ECO:0000256" key="3">
    <source>
        <dbReference type="ARBA" id="ARBA00022553"/>
    </source>
</evidence>
<dbReference type="InterPro" id="IPR004358">
    <property type="entry name" value="Sig_transdc_His_kin-like_C"/>
</dbReference>
<dbReference type="CDD" id="cd17580">
    <property type="entry name" value="REC_2_DhkD-like"/>
    <property type="match status" value="1"/>
</dbReference>
<feature type="domain" description="PAC" evidence="12">
    <location>
        <begin position="228"/>
        <end position="280"/>
    </location>
</feature>
<evidence type="ECO:0000313" key="14">
    <source>
        <dbReference type="Proteomes" id="UP000199518"/>
    </source>
</evidence>
<keyword evidence="4" id="KW-0808">Transferase</keyword>
<keyword evidence="6" id="KW-0902">Two-component regulatory system</keyword>
<dbReference type="OrthoDB" id="3272385at2"/>
<dbReference type="GO" id="GO:0000155">
    <property type="term" value="F:phosphorelay sensor kinase activity"/>
    <property type="evidence" value="ECO:0007669"/>
    <property type="project" value="InterPro"/>
</dbReference>
<keyword evidence="14" id="KW-1185">Reference proteome</keyword>
<dbReference type="InterPro" id="IPR011006">
    <property type="entry name" value="CheY-like_superfamily"/>
</dbReference>
<dbReference type="SUPFAM" id="SSF55874">
    <property type="entry name" value="ATPase domain of HSP90 chaperone/DNA topoisomerase II/histidine kinase"/>
    <property type="match status" value="1"/>
</dbReference>
<dbReference type="CDD" id="cd00082">
    <property type="entry name" value="HisKA"/>
    <property type="match status" value="1"/>
</dbReference>
<name>A0A1I3CLK2_9PLAN</name>
<dbReference type="InterPro" id="IPR005467">
    <property type="entry name" value="His_kinase_dom"/>
</dbReference>
<dbReference type="SUPFAM" id="SSF47384">
    <property type="entry name" value="Homodimeric domain of signal transducing histidine kinase"/>
    <property type="match status" value="1"/>
</dbReference>
<feature type="domain" description="Histidine kinase" evidence="9">
    <location>
        <begin position="291"/>
        <end position="505"/>
    </location>
</feature>
<evidence type="ECO:0000259" key="9">
    <source>
        <dbReference type="PROSITE" id="PS50109"/>
    </source>
</evidence>
<evidence type="ECO:0000256" key="6">
    <source>
        <dbReference type="ARBA" id="ARBA00023012"/>
    </source>
</evidence>
<keyword evidence="7" id="KW-0472">Membrane</keyword>
<dbReference type="InterPro" id="IPR001789">
    <property type="entry name" value="Sig_transdc_resp-reg_receiver"/>
</dbReference>
<dbReference type="Pfam" id="PF08447">
    <property type="entry name" value="PAS_3"/>
    <property type="match status" value="1"/>
</dbReference>
<evidence type="ECO:0000259" key="11">
    <source>
        <dbReference type="PROSITE" id="PS50112"/>
    </source>
</evidence>
<keyword evidence="5" id="KW-0418">Kinase</keyword>
<dbReference type="InterPro" id="IPR035965">
    <property type="entry name" value="PAS-like_dom_sf"/>
</dbReference>
<dbReference type="EMBL" id="FOQD01000002">
    <property type="protein sequence ID" value="SFH75203.1"/>
    <property type="molecule type" value="Genomic_DNA"/>
</dbReference>
<evidence type="ECO:0000256" key="8">
    <source>
        <dbReference type="PROSITE-ProRule" id="PRU00169"/>
    </source>
</evidence>
<dbReference type="InterPro" id="IPR036890">
    <property type="entry name" value="HATPase_C_sf"/>
</dbReference>
<organism evidence="13 14">
    <name type="scientific">Planctomicrobium piriforme</name>
    <dbReference type="NCBI Taxonomy" id="1576369"/>
    <lineage>
        <taxon>Bacteria</taxon>
        <taxon>Pseudomonadati</taxon>
        <taxon>Planctomycetota</taxon>
        <taxon>Planctomycetia</taxon>
        <taxon>Planctomycetales</taxon>
        <taxon>Planctomycetaceae</taxon>
        <taxon>Planctomicrobium</taxon>
    </lineage>
</organism>
<gene>
    <name evidence="13" type="ORF">SAMN05421753_102329</name>
</gene>
<sequence>MNATSGANRDELILVLMPTVRDGLHTRQLLAAADLEGVVCGTLAELCHEIILGAGAALLTEEALWHQKADCLTAVLQQQAAWSDFPLIILARERATNRPQAFAEVMNISLVERPVRGRSLVSVLQAALRSRRHQYEVRAHLAERESQAKALKENQTRLEFALSAGRLGSWEFNTATGELACSDLCKANFGRTAESSFSYSDLVAAIHPEDRERVQRAVDTALSEGAECNIEYRTIWPDGSLHWVLVRGLVALPIDRAGTWMSGVSLDVTAHKQAETDLRDADRRKDEFLAMLAHELRNPLAPIRTGLELLAITGTEAESINVMREQVDHLVRLVDDLLDVSRITRGKVQLRMEAVDFVAVAQRAIETVRPMIRAHRHTLTVAIPTQLLWVNADPVRLAQVISNLLNNAAKYTENEGHLWLTISADGGNVSLSVRDTGLGLDAELLPHVFDLFTQADRSLERSEGGLGIGLTLVKTLVEMHGGSVLARSEGIGKGSEFTITLPLLQHGGPRHEASAPPSVPKGRRILLVDDNVGTTTVQSKLLANLGPHQVRVANDGWTAIAVADEFRPEVILLDIGLPQMSGYEVARHLREQPRFAKTVLVALTGYGTDEDRRRSKEAGFDLHIVKPPALAALRDALEYSRADLK</sequence>
<dbReference type="InterPro" id="IPR000700">
    <property type="entry name" value="PAS-assoc_C"/>
</dbReference>
<accession>A0A1I3CLK2</accession>
<dbReference type="PROSITE" id="PS50110">
    <property type="entry name" value="RESPONSE_REGULATORY"/>
    <property type="match status" value="1"/>
</dbReference>
<dbReference type="PANTHER" id="PTHR43547">
    <property type="entry name" value="TWO-COMPONENT HISTIDINE KINASE"/>
    <property type="match status" value="1"/>
</dbReference>
<feature type="modified residue" description="4-aspartylphosphate" evidence="8">
    <location>
        <position position="574"/>
    </location>
</feature>
<dbReference type="SUPFAM" id="SSF52172">
    <property type="entry name" value="CheY-like"/>
    <property type="match status" value="1"/>
</dbReference>
<keyword evidence="3 8" id="KW-0597">Phosphoprotein</keyword>
<dbReference type="Gene3D" id="3.30.565.10">
    <property type="entry name" value="Histidine kinase-like ATPase, C-terminal domain"/>
    <property type="match status" value="1"/>
</dbReference>
<dbReference type="SUPFAM" id="SSF55785">
    <property type="entry name" value="PYP-like sensor domain (PAS domain)"/>
    <property type="match status" value="1"/>
</dbReference>
<dbReference type="PRINTS" id="PR00344">
    <property type="entry name" value="BCTRLSENSOR"/>
</dbReference>